<dbReference type="GO" id="GO:0005525">
    <property type="term" value="F:GTP binding"/>
    <property type="evidence" value="ECO:0007669"/>
    <property type="project" value="UniProtKB-KW"/>
</dbReference>
<dbReference type="GO" id="GO:0004674">
    <property type="term" value="F:protein serine/threonine kinase activity"/>
    <property type="evidence" value="ECO:0007669"/>
    <property type="project" value="UniProtKB-KW"/>
</dbReference>
<dbReference type="Gene3D" id="3.30.200.20">
    <property type="entry name" value="Phosphorylase Kinase, domain 1"/>
    <property type="match status" value="1"/>
</dbReference>
<feature type="compositionally biased region" description="Low complexity" evidence="10">
    <location>
        <begin position="985"/>
        <end position="995"/>
    </location>
</feature>
<feature type="repeat" description="ANK" evidence="8">
    <location>
        <begin position="642"/>
        <end position="674"/>
    </location>
</feature>
<evidence type="ECO:0000256" key="9">
    <source>
        <dbReference type="PROSITE-ProRule" id="PRU10141"/>
    </source>
</evidence>
<evidence type="ECO:0000256" key="8">
    <source>
        <dbReference type="PROSITE-ProRule" id="PRU00023"/>
    </source>
</evidence>
<feature type="domain" description="Death" evidence="13">
    <location>
        <begin position="1524"/>
        <end position="1605"/>
    </location>
</feature>
<feature type="repeat" description="ANK" evidence="8">
    <location>
        <begin position="741"/>
        <end position="773"/>
    </location>
</feature>
<dbReference type="Pfam" id="PF00023">
    <property type="entry name" value="Ank"/>
    <property type="match status" value="1"/>
</dbReference>
<dbReference type="PROSITE" id="PS50297">
    <property type="entry name" value="ANK_REP_REGION"/>
    <property type="match status" value="7"/>
</dbReference>
<evidence type="ECO:0000256" key="5">
    <source>
        <dbReference type="ARBA" id="ARBA00022741"/>
    </source>
</evidence>
<dbReference type="PROSITE" id="PS51424">
    <property type="entry name" value="ROC"/>
    <property type="match status" value="1"/>
</dbReference>
<dbReference type="InterPro" id="IPR011009">
    <property type="entry name" value="Kinase-like_dom_sf"/>
</dbReference>
<feature type="domain" description="Roc" evidence="14">
    <location>
        <begin position="879"/>
        <end position="1173"/>
    </location>
</feature>
<feature type="repeat" description="ANK" evidence="8">
    <location>
        <begin position="675"/>
        <end position="707"/>
    </location>
</feature>
<dbReference type="GO" id="GO:0045087">
    <property type="term" value="P:innate immune response"/>
    <property type="evidence" value="ECO:0007669"/>
    <property type="project" value="UniProtKB-ARBA"/>
</dbReference>
<dbReference type="GO" id="GO:0005524">
    <property type="term" value="F:ATP binding"/>
    <property type="evidence" value="ECO:0007669"/>
    <property type="project" value="UniProtKB-UniRule"/>
</dbReference>
<sequence>MWVWVVVVLLELLLLPLRMRCAIYGQKVPAREGSGTALFGGIGTAPVACGEDRLAAGLAAAAGSICIFTYARHRRRRCFCGFCGFCCCTSSIDARCEHWSSSARLGGVRFKHFGLLLDTHQTAPCPLSHNNQLICSAGNRTSTSALGYQPNYSHYYYHKKLDIARQNSDQRAPSPLRHRSDAFGWPPFKRSLASPPEGFKHYAIEEEIGSGQFAVVRRVRHIASSALYAAKFIKKFRGQHCRRGVLKAHIEREVDILRSVSGHDGVIELVELFENASEVVLVLEYVSGGELFEHVCQHEYLTESEAAQFLFQILRAVQHLHRLHIAHLDLKPENIILREQGEHFVKLIDFGLSRKLLPGSCVREMIGTPEFVAPEIINFEPLQLATDIWALGVVTFILLSGSSPFLGKTRDQTFANITAVNYQYPHGHPISELAKDFIARLLVRDVKRRATVDECLRHEWIRRHVQPQQQNIFHHPMIILSKQKQNGHHLVHICSSNSRAIRSRWKKFYAAVTWCLAYLQGIDGREASVHFKRGFKMNDNSISSAIFIACERGALAQLKQLVHGCRIQLDNVFNELGESPLHVACGNGFQELVAFLIELGADPALEDGRGDTALIWAARNGHAHLFNTFILSPVLINATNSIGETALHLATRYAQGQAVLSLLERGADPQLQDKHGETPLHIAAWDGQSGLLDLLCRFCVELNFTNLEGDSALHVAASRGHLECVESLVENGANLDEPNQNGQVALHLALSRGHVEIALLLLSRGCKPNVQDRVGDTPLHIAAERGLSAAAQTLCQLGIPVDVQNAKGFSALHLAARHGHIDIVRCLCLSGASVHLKSNDGMTAEIMALAQEQKQIATLLAKVRPEKARIKLVKQLSTMEGPLRRIKLKVFGHPGAGKTRLVQALQRSSASSLNSLMESVSRRFSDNLFPANSVVVNSSSADPIPPPLSAAINGGSATIIMASPSKSGENADSSADEGIHSGVPSSSSTTSSSSTNGIGHRHKTWPCAERGSAGRGPTQGIDIQNVAFPECGEFSVWDFSGHEPFHICYDHFVGNTDCVHLVVTRCSDDPTDEYKELLYWLNFLKGRVTPSEPIGHCGQIARRSVVAIAGTFMGGDCPITRNEAEAMMRTLKMRFETHFDIHGQLFLVDLSAQVDCAGSRELRTFLARQRDAILMRLQRPLRMLDETMAFMDQLREQYAQFPCITWPYFTTLIRSEVNPLASDGHCRQLIQQLQLIGEVVYLRDEGSEIDFIVLSPDWLGTHLLGTLFSPRFAHSPRASGRFSLEDFGAVFPEVTDPADMLQILETLQLCCVADTDFEFTVFISAAAPQDVWLPNRPRFVYGGLRIKPARGMEQTMQSIFPRIQVALRRSMQDFQDPIEADLAQWRYCSKMLSGKMEALIRLVGEAVEIQIRGPPEMATSCIYYLEDLANLVEQTGAEVAPGVSTERHFLSPAHLREHKTSPAMFTPETIMEMQQNESLIIVNSEGEEEEFTDVVCFGSKEAAGLLTLGVDISVSQLQLSARSELAALLDAPNTLGMDWSIMAVKLNLTEQIPEVDSSGQSLSRTDQLLTEWALHSPDSASVGKLASILQEMGRNDVKELLFRRVPLYLFSPVEQPNRH</sequence>
<evidence type="ECO:0000259" key="14">
    <source>
        <dbReference type="PROSITE" id="PS51424"/>
    </source>
</evidence>
<dbReference type="SUPFAM" id="SSF48403">
    <property type="entry name" value="Ankyrin repeat"/>
    <property type="match status" value="1"/>
</dbReference>
<evidence type="ECO:0000256" key="6">
    <source>
        <dbReference type="ARBA" id="ARBA00022777"/>
    </source>
</evidence>
<dbReference type="SMART" id="SM00248">
    <property type="entry name" value="ANK"/>
    <property type="match status" value="10"/>
</dbReference>
<dbReference type="PANTHER" id="PTHR24342">
    <property type="entry name" value="SERINE/THREONINE-PROTEIN KINASE 17"/>
    <property type="match status" value="1"/>
</dbReference>
<dbReference type="InterPro" id="IPR027417">
    <property type="entry name" value="P-loop_NTPase"/>
</dbReference>
<dbReference type="Pfam" id="PF00531">
    <property type="entry name" value="Death"/>
    <property type="match status" value="1"/>
</dbReference>
<dbReference type="SUPFAM" id="SSF47986">
    <property type="entry name" value="DEATH domain"/>
    <property type="match status" value="1"/>
</dbReference>
<feature type="repeat" description="ANK" evidence="8">
    <location>
        <begin position="807"/>
        <end position="839"/>
    </location>
</feature>
<dbReference type="Gene3D" id="1.10.510.10">
    <property type="entry name" value="Transferase(Phosphotransferase) domain 1"/>
    <property type="match status" value="1"/>
</dbReference>
<dbReference type="Gene3D" id="3.40.50.300">
    <property type="entry name" value="P-loop containing nucleotide triphosphate hydrolases"/>
    <property type="match status" value="1"/>
</dbReference>
<proteinExistence type="predicted"/>
<feature type="region of interest" description="Disordered" evidence="10">
    <location>
        <begin position="963"/>
        <end position="1019"/>
    </location>
</feature>
<feature type="signal peptide" evidence="11">
    <location>
        <begin position="1"/>
        <end position="21"/>
    </location>
</feature>
<dbReference type="InterPro" id="IPR036770">
    <property type="entry name" value="Ankyrin_rpt-contain_sf"/>
</dbReference>
<feature type="compositionally biased region" description="Polar residues" evidence="10">
    <location>
        <begin position="964"/>
        <end position="973"/>
    </location>
</feature>
<dbReference type="InterPro" id="IPR020859">
    <property type="entry name" value="ROC"/>
</dbReference>
<evidence type="ECO:0000256" key="4">
    <source>
        <dbReference type="ARBA" id="ARBA00022737"/>
    </source>
</evidence>
<name>A0A914H5L6_GLORO</name>
<dbReference type="WBParaSite" id="Gr19_v10_g13888.t4">
    <property type="protein sequence ID" value="Gr19_v10_g13888.t4"/>
    <property type="gene ID" value="Gr19_v10_g13888"/>
</dbReference>
<dbReference type="PROSITE" id="PS50088">
    <property type="entry name" value="ANK_REPEAT"/>
    <property type="match status" value="7"/>
</dbReference>
<evidence type="ECO:0000256" key="11">
    <source>
        <dbReference type="SAM" id="SignalP"/>
    </source>
</evidence>
<evidence type="ECO:0000256" key="2">
    <source>
        <dbReference type="ARBA" id="ARBA00022527"/>
    </source>
</evidence>
<accession>A0A914H5L6</accession>
<dbReference type="InterPro" id="IPR017441">
    <property type="entry name" value="Protein_kinase_ATP_BS"/>
</dbReference>
<dbReference type="GO" id="GO:0005737">
    <property type="term" value="C:cytoplasm"/>
    <property type="evidence" value="ECO:0007669"/>
    <property type="project" value="UniProtKB-ARBA"/>
</dbReference>
<dbReference type="SUPFAM" id="SSF52540">
    <property type="entry name" value="P-loop containing nucleoside triphosphate hydrolases"/>
    <property type="match status" value="1"/>
</dbReference>
<keyword evidence="11" id="KW-0732">Signal</keyword>
<dbReference type="InterPro" id="IPR000488">
    <property type="entry name" value="Death_dom"/>
</dbReference>
<reference evidence="16" key="1">
    <citation type="submission" date="2022-11" db="UniProtKB">
        <authorList>
            <consortium name="WormBaseParasite"/>
        </authorList>
    </citation>
    <scope>IDENTIFICATION</scope>
</reference>
<evidence type="ECO:0000256" key="3">
    <source>
        <dbReference type="ARBA" id="ARBA00022679"/>
    </source>
</evidence>
<feature type="domain" description="Protein kinase" evidence="12">
    <location>
        <begin position="202"/>
        <end position="461"/>
    </location>
</feature>
<dbReference type="SMART" id="SM00220">
    <property type="entry name" value="S_TKc"/>
    <property type="match status" value="1"/>
</dbReference>
<dbReference type="Proteomes" id="UP000887572">
    <property type="component" value="Unplaced"/>
</dbReference>
<dbReference type="Gene3D" id="1.25.40.20">
    <property type="entry name" value="Ankyrin repeat-containing domain"/>
    <property type="match status" value="3"/>
</dbReference>
<keyword evidence="8" id="KW-0040">ANK repeat</keyword>
<dbReference type="GO" id="GO:0043065">
    <property type="term" value="P:positive regulation of apoptotic process"/>
    <property type="evidence" value="ECO:0007669"/>
    <property type="project" value="TreeGrafter"/>
</dbReference>
<dbReference type="InterPro" id="IPR000719">
    <property type="entry name" value="Prot_kinase_dom"/>
</dbReference>
<keyword evidence="15" id="KW-1185">Reference proteome</keyword>
<evidence type="ECO:0000256" key="10">
    <source>
        <dbReference type="SAM" id="MobiDB-lite"/>
    </source>
</evidence>
<feature type="repeat" description="ANK" evidence="8">
    <location>
        <begin position="774"/>
        <end position="806"/>
    </location>
</feature>
<organism evidence="15 16">
    <name type="scientific">Globodera rostochiensis</name>
    <name type="common">Golden nematode worm</name>
    <name type="synonym">Heterodera rostochiensis</name>
    <dbReference type="NCBI Taxonomy" id="31243"/>
    <lineage>
        <taxon>Eukaryota</taxon>
        <taxon>Metazoa</taxon>
        <taxon>Ecdysozoa</taxon>
        <taxon>Nematoda</taxon>
        <taxon>Chromadorea</taxon>
        <taxon>Rhabditida</taxon>
        <taxon>Tylenchina</taxon>
        <taxon>Tylenchomorpha</taxon>
        <taxon>Tylenchoidea</taxon>
        <taxon>Heteroderidae</taxon>
        <taxon>Heteroderinae</taxon>
        <taxon>Globodera</taxon>
    </lineage>
</organism>
<feature type="chain" id="PRO_5037986766" evidence="11">
    <location>
        <begin position="22"/>
        <end position="1619"/>
    </location>
</feature>
<keyword evidence="6" id="KW-0418">Kinase</keyword>
<keyword evidence="2" id="KW-0723">Serine/threonine-protein kinase</keyword>
<dbReference type="Pfam" id="PF12796">
    <property type="entry name" value="Ank_2"/>
    <property type="match status" value="3"/>
</dbReference>
<evidence type="ECO:0000313" key="16">
    <source>
        <dbReference type="WBParaSite" id="Gr19_v10_g13888.t4"/>
    </source>
</evidence>
<comment type="cofactor">
    <cofactor evidence="1">
        <name>Mg(2+)</name>
        <dbReference type="ChEBI" id="CHEBI:18420"/>
    </cofactor>
</comment>
<evidence type="ECO:0000259" key="13">
    <source>
        <dbReference type="PROSITE" id="PS50017"/>
    </source>
</evidence>
<evidence type="ECO:0000313" key="15">
    <source>
        <dbReference type="Proteomes" id="UP000887572"/>
    </source>
</evidence>
<evidence type="ECO:0000256" key="1">
    <source>
        <dbReference type="ARBA" id="ARBA00001946"/>
    </source>
</evidence>
<dbReference type="Pfam" id="PF00069">
    <property type="entry name" value="Pkinase"/>
    <property type="match status" value="1"/>
</dbReference>
<dbReference type="FunFam" id="1.10.510.10:FF:000571">
    <property type="entry name" value="Maternal embryonic leucine zipper kinase"/>
    <property type="match status" value="1"/>
</dbReference>
<dbReference type="PROSITE" id="PS00107">
    <property type="entry name" value="PROTEIN_KINASE_ATP"/>
    <property type="match status" value="1"/>
</dbReference>
<keyword evidence="3" id="KW-0808">Transferase</keyword>
<dbReference type="InterPro" id="IPR008271">
    <property type="entry name" value="Ser/Thr_kinase_AS"/>
</dbReference>
<dbReference type="Gene3D" id="1.10.533.10">
    <property type="entry name" value="Death Domain, Fas"/>
    <property type="match status" value="1"/>
</dbReference>
<keyword evidence="5 9" id="KW-0547">Nucleotide-binding</keyword>
<keyword evidence="4" id="KW-0677">Repeat</keyword>
<dbReference type="PROSITE" id="PS50017">
    <property type="entry name" value="DEATH_DOMAIN"/>
    <property type="match status" value="1"/>
</dbReference>
<keyword evidence="7 9" id="KW-0067">ATP-binding</keyword>
<protein>
    <submittedName>
        <fullName evidence="16">Non-specific serine/threonine protein kinase</fullName>
    </submittedName>
</protein>
<dbReference type="PROSITE" id="PS00108">
    <property type="entry name" value="PROTEIN_KINASE_ST"/>
    <property type="match status" value="1"/>
</dbReference>
<evidence type="ECO:0000256" key="7">
    <source>
        <dbReference type="ARBA" id="ARBA00022840"/>
    </source>
</evidence>
<feature type="binding site" evidence="9">
    <location>
        <position position="235"/>
    </location>
    <ligand>
        <name>ATP</name>
        <dbReference type="ChEBI" id="CHEBI:30616"/>
    </ligand>
</feature>
<feature type="repeat" description="ANK" evidence="8">
    <location>
        <begin position="708"/>
        <end position="740"/>
    </location>
</feature>
<dbReference type="InterPro" id="IPR002110">
    <property type="entry name" value="Ankyrin_rpt"/>
</dbReference>
<dbReference type="GO" id="GO:0005634">
    <property type="term" value="C:nucleus"/>
    <property type="evidence" value="ECO:0007669"/>
    <property type="project" value="TreeGrafter"/>
</dbReference>
<dbReference type="PROSITE" id="PS50011">
    <property type="entry name" value="PROTEIN_KINASE_DOM"/>
    <property type="match status" value="1"/>
</dbReference>
<dbReference type="SMART" id="SM00005">
    <property type="entry name" value="DEATH"/>
    <property type="match status" value="1"/>
</dbReference>
<dbReference type="PANTHER" id="PTHR24342:SF14">
    <property type="entry name" value="DEATH-ASSOCIATED PROTEIN KINASE DAPK-1"/>
    <property type="match status" value="1"/>
</dbReference>
<dbReference type="InterPro" id="IPR011029">
    <property type="entry name" value="DEATH-like_dom_sf"/>
</dbReference>
<evidence type="ECO:0000259" key="12">
    <source>
        <dbReference type="PROSITE" id="PS50011"/>
    </source>
</evidence>
<dbReference type="GO" id="GO:0035556">
    <property type="term" value="P:intracellular signal transduction"/>
    <property type="evidence" value="ECO:0007669"/>
    <property type="project" value="TreeGrafter"/>
</dbReference>
<feature type="repeat" description="ANK" evidence="8">
    <location>
        <begin position="576"/>
        <end position="608"/>
    </location>
</feature>
<dbReference type="SUPFAM" id="SSF56112">
    <property type="entry name" value="Protein kinase-like (PK-like)"/>
    <property type="match status" value="1"/>
</dbReference>